<reference evidence="1 2" key="1">
    <citation type="journal article" date="2022" name="New Phytol.">
        <title>Ecological generalism drives hyperdiversity of secondary metabolite gene clusters in xylarialean endophytes.</title>
        <authorList>
            <person name="Franco M.E.E."/>
            <person name="Wisecaver J.H."/>
            <person name="Arnold A.E."/>
            <person name="Ju Y.M."/>
            <person name="Slot J.C."/>
            <person name="Ahrendt S."/>
            <person name="Moore L.P."/>
            <person name="Eastman K.E."/>
            <person name="Scott K."/>
            <person name="Konkel Z."/>
            <person name="Mondo S.J."/>
            <person name="Kuo A."/>
            <person name="Hayes R.D."/>
            <person name="Haridas S."/>
            <person name="Andreopoulos B."/>
            <person name="Riley R."/>
            <person name="LaButti K."/>
            <person name="Pangilinan J."/>
            <person name="Lipzen A."/>
            <person name="Amirebrahimi M."/>
            <person name="Yan J."/>
            <person name="Adam C."/>
            <person name="Keymanesh K."/>
            <person name="Ng V."/>
            <person name="Louie K."/>
            <person name="Northen T."/>
            <person name="Drula E."/>
            <person name="Henrissat B."/>
            <person name="Hsieh H.M."/>
            <person name="Youens-Clark K."/>
            <person name="Lutzoni F."/>
            <person name="Miadlikowska J."/>
            <person name="Eastwood D.C."/>
            <person name="Hamelin R.C."/>
            <person name="Grigoriev I.V."/>
            <person name="U'Ren J.M."/>
        </authorList>
    </citation>
    <scope>NUCLEOTIDE SEQUENCE [LARGE SCALE GENOMIC DNA]</scope>
    <source>
        <strain evidence="1 2">CBS 119005</strain>
    </source>
</reference>
<dbReference type="Proteomes" id="UP001497700">
    <property type="component" value="Unassembled WGS sequence"/>
</dbReference>
<comment type="caution">
    <text evidence="1">The sequence shown here is derived from an EMBL/GenBank/DDBJ whole genome shotgun (WGS) entry which is preliminary data.</text>
</comment>
<proteinExistence type="predicted"/>
<sequence>MPWIMGSVDAIDDVSIVVSILFISWAFFQACIRRGRRPVVAFSIQGYAKAVLSILLLAFSIQRLVTAEHRELSRTFELLAASVLCVISWIQHHWSVRPSSMIILYLSWCLIRDGVEALRTVQEQRSFLMQDVLLPQLIVEFALFITENLRKGPMKVPTYEYETSTEEEASILSKIFFGWINPILIQGYGNVLLGSGLPSINTKLRSEPIRAAALRAWDRRSKPEDSMTLPKVLLRCLEKPFLLVIPLRIFLTFFRYSQPILISQAIVYVTSDELNRKAWTGQRLVAVAAVVYIGLAIFTTAYQHSLSKLRIIVRAALVALIHDKTMNSCAETLSEGSVLTLFSTDVDGLDTIGEMFHETWGQVLEVTIGILLLSREVGWLFPVPLIIIVLCSRMSQYVAKNLRKRQGSWNKATQNRISMISAAIGTIKSVKMLGLQGVISERVERLRQHELDMANKVRWMNVSYTGSANFLGMFAPVLTLVLYAVLAKVRGDNLDTETAFTTIAILIMVTHPANMVMTIIPRVIACLANFERIQEFLLGPSRHDRRIEASSSAAAPAPEAARNEPNIALHSAISLTGLSVGESRLALENVNMTVRQGSIVMCTGATGAGKTVLIRSILGEVPSTGKAVVSSKRIGYCSQAPSWMPNNSIKQIITSFAEEHVATDSEWYKEVVKSCCLTKDIDALPGGDEYLVGSRGTNLSGGQRQRLALARAIFSRAEILILDDPFSALDGKTENQIVENLLGSHSLFKRFGTTVFIISNSTQYFPLADEVIFLEAGRIKEQGKWNKLASQDSRMLKMIPRETNAHDNEFKAADQLPQPQRLLDDAAVNIKRKTGDSALYGYYMKASGLGNVGFMVGCVASYSFFITFPQYWLKMWTDSSSGNNWVFICGYVALNVMAWVTTMGGVWATAILIAPHSGKVLHSRLLKTITSAPMLYFYRTDNGSILNRFSQDLQLVDTQLPSAFSSTAVQITKLLNQAALLFVAQKLLAFTLPLCLVVVYVVQKIYLRTSRQLRLLELESKSAVYIGFLESMEGLPTLRAFGGLPKARLQHLQDLDQSQKPFYILLCLQCWLRIVLDLLVAGIAVGVIALAVLLKDATSGGHVGLALNMVLVANTTLLRLVESWTSLEISLGAIARIKDLEGEVLPEDQPAESFLPPETWPSSGRIELRGITASYTTETTALNNVSLRIEPGQKIVICGRTGSGKSSLLLTLLRLLDLKSGSILIDGVNVGLVPRSIVRERCFVTVSQEPLLFSQQTLRFNLDPSESLSNDTIISVLSKVRLWRHFSQGVNQDGVIADPNDESTAQVPAYPVLDLALGSLPPISVGQGQLLALARAMLQVYAISTSGARPIILLDEATSSLDLETEELMLDIVHEEFTCGGHTVIMVAHRVGAAVSRLREGIDAVVLMKDGKIEEIGDAGVVLGLVQSPLNDETVK</sequence>
<organism evidence="1 2">
    <name type="scientific">Hypoxylon rubiginosum</name>
    <dbReference type="NCBI Taxonomy" id="110542"/>
    <lineage>
        <taxon>Eukaryota</taxon>
        <taxon>Fungi</taxon>
        <taxon>Dikarya</taxon>
        <taxon>Ascomycota</taxon>
        <taxon>Pezizomycotina</taxon>
        <taxon>Sordariomycetes</taxon>
        <taxon>Xylariomycetidae</taxon>
        <taxon>Xylariales</taxon>
        <taxon>Hypoxylaceae</taxon>
        <taxon>Hypoxylon</taxon>
    </lineage>
</organism>
<name>A0ACB9YZX8_9PEZI</name>
<gene>
    <name evidence="1" type="ORF">F4820DRAFT_324420</name>
</gene>
<keyword evidence="2" id="KW-1185">Reference proteome</keyword>
<evidence type="ECO:0000313" key="1">
    <source>
        <dbReference type="EMBL" id="KAI4864768.1"/>
    </source>
</evidence>
<accession>A0ACB9YZX8</accession>
<protein>
    <submittedName>
        <fullName evidence="1">ABC transporter</fullName>
    </submittedName>
</protein>
<evidence type="ECO:0000313" key="2">
    <source>
        <dbReference type="Proteomes" id="UP001497700"/>
    </source>
</evidence>
<dbReference type="EMBL" id="MU393481">
    <property type="protein sequence ID" value="KAI4864768.1"/>
    <property type="molecule type" value="Genomic_DNA"/>
</dbReference>